<dbReference type="Proteomes" id="UP000887540">
    <property type="component" value="Unplaced"/>
</dbReference>
<name>A0A914E6Y9_9BILA</name>
<sequence>MLKPIFSQDYNYENYVLRNLIRRILNQEYGLGGINGRNGISPNIQYPNPPIIRGLGANQPVVSEIQETRVDIPLNGPNTGIINRNLPSIGELNQFNPLYGNINSNLLANQLAINQGIGSGIFPENLATNSLSSNQLLGNQYYNGLSYNGVNYNGNILAFLQSLQTRGLINPVMRDGLYNDPSIGPILQNLIRQGQLGGNFWMNGAGHCSGVA</sequence>
<dbReference type="WBParaSite" id="ACRNAN_scaffold576.g22901.t2">
    <property type="protein sequence ID" value="ACRNAN_scaffold576.g22901.t2"/>
    <property type="gene ID" value="ACRNAN_scaffold576.g22901"/>
</dbReference>
<evidence type="ECO:0000313" key="2">
    <source>
        <dbReference type="WBParaSite" id="ACRNAN_scaffold576.g22901.t2"/>
    </source>
</evidence>
<keyword evidence="1" id="KW-1185">Reference proteome</keyword>
<organism evidence="1 2">
    <name type="scientific">Acrobeloides nanus</name>
    <dbReference type="NCBI Taxonomy" id="290746"/>
    <lineage>
        <taxon>Eukaryota</taxon>
        <taxon>Metazoa</taxon>
        <taxon>Ecdysozoa</taxon>
        <taxon>Nematoda</taxon>
        <taxon>Chromadorea</taxon>
        <taxon>Rhabditida</taxon>
        <taxon>Tylenchina</taxon>
        <taxon>Cephalobomorpha</taxon>
        <taxon>Cephaloboidea</taxon>
        <taxon>Cephalobidae</taxon>
        <taxon>Acrobeloides</taxon>
    </lineage>
</organism>
<accession>A0A914E6Y9</accession>
<reference evidence="2" key="1">
    <citation type="submission" date="2022-11" db="UniProtKB">
        <authorList>
            <consortium name="WormBaseParasite"/>
        </authorList>
    </citation>
    <scope>IDENTIFICATION</scope>
</reference>
<dbReference type="AlphaFoldDB" id="A0A914E6Y9"/>
<protein>
    <submittedName>
        <fullName evidence="2">Uncharacterized protein</fullName>
    </submittedName>
</protein>
<evidence type="ECO:0000313" key="1">
    <source>
        <dbReference type="Proteomes" id="UP000887540"/>
    </source>
</evidence>
<proteinExistence type="predicted"/>